<keyword evidence="2" id="KW-1185">Reference proteome</keyword>
<dbReference type="KEGG" id="mhey:H2LOC_007705"/>
<dbReference type="Proteomes" id="UP000309061">
    <property type="component" value="Chromosome"/>
</dbReference>
<gene>
    <name evidence="1" type="ORF">H2LOC_007705</name>
</gene>
<protein>
    <submittedName>
        <fullName evidence="1">Uncharacterized protein</fullName>
    </submittedName>
</protein>
<organism evidence="1 2">
    <name type="scientific">Methylocystis heyeri</name>
    <dbReference type="NCBI Taxonomy" id="391905"/>
    <lineage>
        <taxon>Bacteria</taxon>
        <taxon>Pseudomonadati</taxon>
        <taxon>Pseudomonadota</taxon>
        <taxon>Alphaproteobacteria</taxon>
        <taxon>Hyphomicrobiales</taxon>
        <taxon>Methylocystaceae</taxon>
        <taxon>Methylocystis</taxon>
    </lineage>
</organism>
<accession>A0A6B8KEY5</accession>
<name>A0A6B8KEY5_9HYPH</name>
<dbReference type="AlphaFoldDB" id="A0A6B8KEY5"/>
<dbReference type="RefSeq" id="WP_136495865.1">
    <property type="nucleotide sequence ID" value="NZ_CP046052.1"/>
</dbReference>
<sequence>MTALLTWNGIPPRILGSLNKEQQNAVVAYASGDKRESYYNWQRDGVAEPIRPFANFVDGAAGSFVRWGATILDVNRINLISSRVEIGRSTYSGLDTKLHSDIRYALDSLKEERFICLRLVCVSSAAATFIDLTGEDIMESILDAHRIDNGRIYKTELLTLANRNRQSVNPRPWDVIAFDGNTPHIPPGALESNQRVFQQAWIEMQLPPNWRPRVRSGDTPLFMSQKS</sequence>
<evidence type="ECO:0000313" key="2">
    <source>
        <dbReference type="Proteomes" id="UP000309061"/>
    </source>
</evidence>
<proteinExistence type="predicted"/>
<dbReference type="OrthoDB" id="9917405at2"/>
<evidence type="ECO:0000313" key="1">
    <source>
        <dbReference type="EMBL" id="QGM45591.1"/>
    </source>
</evidence>
<dbReference type="EMBL" id="CP046052">
    <property type="protein sequence ID" value="QGM45591.1"/>
    <property type="molecule type" value="Genomic_DNA"/>
</dbReference>
<reference evidence="1 2" key="1">
    <citation type="submission" date="2019-11" db="EMBL/GenBank/DDBJ databases">
        <title>The genome sequence of Methylocystis heyeri.</title>
        <authorList>
            <person name="Oshkin I.Y."/>
            <person name="Miroshnikov K."/>
            <person name="Dedysh S.N."/>
        </authorList>
    </citation>
    <scope>NUCLEOTIDE SEQUENCE [LARGE SCALE GENOMIC DNA]</scope>
    <source>
        <strain evidence="1 2">H2</strain>
    </source>
</reference>